<dbReference type="Gene3D" id="3.40.50.11500">
    <property type="match status" value="1"/>
</dbReference>
<reference evidence="2" key="1">
    <citation type="submission" date="2020-11" db="EMBL/GenBank/DDBJ databases">
        <authorList>
            <person name="Tran Van P."/>
        </authorList>
    </citation>
    <scope>NUCLEOTIDE SEQUENCE</scope>
</reference>
<proteinExistence type="predicted"/>
<organism evidence="2">
    <name type="scientific">Notodromas monacha</name>
    <dbReference type="NCBI Taxonomy" id="399045"/>
    <lineage>
        <taxon>Eukaryota</taxon>
        <taxon>Metazoa</taxon>
        <taxon>Ecdysozoa</taxon>
        <taxon>Arthropoda</taxon>
        <taxon>Crustacea</taxon>
        <taxon>Oligostraca</taxon>
        <taxon>Ostracoda</taxon>
        <taxon>Podocopa</taxon>
        <taxon>Podocopida</taxon>
        <taxon>Cypridocopina</taxon>
        <taxon>Cypridoidea</taxon>
        <taxon>Cyprididae</taxon>
        <taxon>Notodromas</taxon>
    </lineage>
</organism>
<dbReference type="AlphaFoldDB" id="A0A7R9BW07"/>
<accession>A0A7R9BW07</accession>
<sequence length="166" mass="18392">VVTAPSPFLIGLLLPSNHAGGDFVRDLFASPELNSEGLLVVDVDKKRLVKSIGDESTILPRKVRKCLQTALSLADTFLAAVKNSSSRLFLAWFVETAMFSIFIDNRVLSAERHDNDLFDYRALEHQSDGSGKNIFKTMKHFGKTVKTLSDKWKDWKATTASTATST</sequence>
<dbReference type="EMBL" id="OA884670">
    <property type="protein sequence ID" value="CAD7281116.1"/>
    <property type="molecule type" value="Genomic_DNA"/>
</dbReference>
<name>A0A7R9BW07_9CRUS</name>
<evidence type="ECO:0000313" key="2">
    <source>
        <dbReference type="EMBL" id="CAD7281116.1"/>
    </source>
</evidence>
<evidence type="ECO:0000259" key="1">
    <source>
        <dbReference type="Pfam" id="PF03455"/>
    </source>
</evidence>
<dbReference type="InterPro" id="IPR005112">
    <property type="entry name" value="dDENN_dom"/>
</dbReference>
<feature type="non-terminal residue" evidence="2">
    <location>
        <position position="1"/>
    </location>
</feature>
<evidence type="ECO:0000313" key="3">
    <source>
        <dbReference type="Proteomes" id="UP000678499"/>
    </source>
</evidence>
<dbReference type="OrthoDB" id="10266080at2759"/>
<keyword evidence="3" id="KW-1185">Reference proteome</keyword>
<feature type="domain" description="dDENN" evidence="1">
    <location>
        <begin position="75"/>
        <end position="121"/>
    </location>
</feature>
<gene>
    <name evidence="2" type="ORF">NMOB1V02_LOCUS8768</name>
</gene>
<dbReference type="EMBL" id="CAJPEX010002633">
    <property type="protein sequence ID" value="CAG0921268.1"/>
    <property type="molecule type" value="Genomic_DNA"/>
</dbReference>
<dbReference type="Proteomes" id="UP000678499">
    <property type="component" value="Unassembled WGS sequence"/>
</dbReference>
<dbReference type="InterPro" id="IPR043153">
    <property type="entry name" value="DENN_C"/>
</dbReference>
<protein>
    <recommendedName>
        <fullName evidence="1">dDENN domain-containing protein</fullName>
    </recommendedName>
</protein>
<dbReference type="Pfam" id="PF03455">
    <property type="entry name" value="dDENN"/>
    <property type="match status" value="1"/>
</dbReference>